<dbReference type="Proteomes" id="UP001189429">
    <property type="component" value="Unassembled WGS sequence"/>
</dbReference>
<feature type="transmembrane region" description="Helical" evidence="2">
    <location>
        <begin position="284"/>
        <end position="307"/>
    </location>
</feature>
<keyword evidence="2" id="KW-0812">Transmembrane</keyword>
<evidence type="ECO:0000313" key="3">
    <source>
        <dbReference type="EMBL" id="CAK0911453.1"/>
    </source>
</evidence>
<keyword evidence="4" id="KW-1185">Reference proteome</keyword>
<comment type="caution">
    <text evidence="3">The sequence shown here is derived from an EMBL/GenBank/DDBJ whole genome shotgun (WGS) entry which is preliminary data.</text>
</comment>
<evidence type="ECO:0008006" key="5">
    <source>
        <dbReference type="Google" id="ProtNLM"/>
    </source>
</evidence>
<proteinExistence type="predicted"/>
<protein>
    <recommendedName>
        <fullName evidence="5">Transmembrane protein</fullName>
    </recommendedName>
</protein>
<accession>A0ABN9YF39</accession>
<feature type="compositionally biased region" description="Low complexity" evidence="1">
    <location>
        <begin position="385"/>
        <end position="427"/>
    </location>
</feature>
<dbReference type="EMBL" id="CAUYUJ010022581">
    <property type="protein sequence ID" value="CAK0911453.1"/>
    <property type="molecule type" value="Genomic_DNA"/>
</dbReference>
<sequence length="427" mass="44168">MSTHTATSTTTLTSTSTVSSTSTITLTSTTTLTATSTLTSTSTVSTGTATSTTLSSTTSTATTATMTSTTTLITVTMTTTTTDTTITTTTPLGATTTITVTTQTSTTTQLFSVDGTMWFESTGSAEQVERASVTALAASSDVPESTVTCVASVFTPNSRRLMSDRELTSSVTYWQVDWTTIVSEYAAISTYNLGTQLHTHVNATTGENLEVIEGFYSLMLAAMSSEGLTLVSNSSVLSHAEPRILLITNTQTTSTTAMTSATTSTVAQLIADMENTASIGSADFLIIGIIAGAVVVLCCCVHAVWYLRSRQYRESEEDLEHGTPEDILWFAPGALKEQPTPARSLSRGGSTGVSPRAPGASPRRNPLPSGGPTPARSLSRGGSTGVSPRSSGIGSSPRSSGNRSPSAASRSPSAVSRSSSQASRVAI</sequence>
<name>A0ABN9YF39_9DINO</name>
<gene>
    <name evidence="3" type="ORF">PCOR1329_LOCUS85322</name>
</gene>
<evidence type="ECO:0000256" key="1">
    <source>
        <dbReference type="SAM" id="MobiDB-lite"/>
    </source>
</evidence>
<feature type="region of interest" description="Disordered" evidence="1">
    <location>
        <begin position="338"/>
        <end position="427"/>
    </location>
</feature>
<evidence type="ECO:0000313" key="4">
    <source>
        <dbReference type="Proteomes" id="UP001189429"/>
    </source>
</evidence>
<evidence type="ECO:0000256" key="2">
    <source>
        <dbReference type="SAM" id="Phobius"/>
    </source>
</evidence>
<keyword evidence="2" id="KW-1133">Transmembrane helix</keyword>
<organism evidence="3 4">
    <name type="scientific">Prorocentrum cordatum</name>
    <dbReference type="NCBI Taxonomy" id="2364126"/>
    <lineage>
        <taxon>Eukaryota</taxon>
        <taxon>Sar</taxon>
        <taxon>Alveolata</taxon>
        <taxon>Dinophyceae</taxon>
        <taxon>Prorocentrales</taxon>
        <taxon>Prorocentraceae</taxon>
        <taxon>Prorocentrum</taxon>
    </lineage>
</organism>
<keyword evidence="2" id="KW-0472">Membrane</keyword>
<reference evidence="3" key="1">
    <citation type="submission" date="2023-10" db="EMBL/GenBank/DDBJ databases">
        <authorList>
            <person name="Chen Y."/>
            <person name="Shah S."/>
            <person name="Dougan E. K."/>
            <person name="Thang M."/>
            <person name="Chan C."/>
        </authorList>
    </citation>
    <scope>NUCLEOTIDE SEQUENCE [LARGE SCALE GENOMIC DNA]</scope>
</reference>